<name>A0A426XP11_ENSVE</name>
<feature type="signal peptide" evidence="3">
    <location>
        <begin position="1"/>
        <end position="15"/>
    </location>
</feature>
<evidence type="ECO:0000313" key="5">
    <source>
        <dbReference type="Proteomes" id="UP000287651"/>
    </source>
</evidence>
<dbReference type="CDD" id="cd03784">
    <property type="entry name" value="GT1_Gtf-like"/>
    <property type="match status" value="1"/>
</dbReference>
<comment type="caution">
    <text evidence="4">The sequence shown here is derived from an EMBL/GenBank/DDBJ whole genome shotgun (WGS) entry which is preliminary data.</text>
</comment>
<keyword evidence="1" id="KW-0328">Glycosyltransferase</keyword>
<dbReference type="Proteomes" id="UP000287651">
    <property type="component" value="Unassembled WGS sequence"/>
</dbReference>
<evidence type="ECO:0000256" key="3">
    <source>
        <dbReference type="SAM" id="SignalP"/>
    </source>
</evidence>
<feature type="non-terminal residue" evidence="4">
    <location>
        <position position="1"/>
    </location>
</feature>
<sequence>LKVLLILSTSSSTLLYQVLPLGGGRPDALSAGGYPGADGGPGLVVPQVEVLAHAATGGFLTHCGWNSLLESFVHGVPMIAWPLYAEQRMDAVMMADSLGVALRPKTAADGSGLVRRDEVARELMEGQAGRKAREKVGELKQPAAQAVAAKDGSSCNALAKVAQYWKDNASGDCVCYARVMPDGCMRYGSCTITQYLICFFLVNDYSTHLN</sequence>
<evidence type="ECO:0000256" key="2">
    <source>
        <dbReference type="ARBA" id="ARBA00022679"/>
    </source>
</evidence>
<keyword evidence="2" id="KW-0808">Transferase</keyword>
<feature type="chain" id="PRO_5018968834" description="UDP-glycosyltransferases domain-containing protein" evidence="3">
    <location>
        <begin position="16"/>
        <end position="210"/>
    </location>
</feature>
<dbReference type="Pfam" id="PF00201">
    <property type="entry name" value="UDPGT"/>
    <property type="match status" value="1"/>
</dbReference>
<dbReference type="InterPro" id="IPR002213">
    <property type="entry name" value="UDP_glucos_trans"/>
</dbReference>
<evidence type="ECO:0000313" key="4">
    <source>
        <dbReference type="EMBL" id="RRT41239.1"/>
    </source>
</evidence>
<dbReference type="AlphaFoldDB" id="A0A426XP11"/>
<evidence type="ECO:0000256" key="1">
    <source>
        <dbReference type="ARBA" id="ARBA00022676"/>
    </source>
</evidence>
<reference evidence="4 5" key="1">
    <citation type="journal article" date="2014" name="Agronomy (Basel)">
        <title>A Draft Genome Sequence for Ensete ventricosum, the Drought-Tolerant Tree Against Hunger.</title>
        <authorList>
            <person name="Harrison J."/>
            <person name="Moore K.A."/>
            <person name="Paszkiewicz K."/>
            <person name="Jones T."/>
            <person name="Grant M."/>
            <person name="Ambacheew D."/>
            <person name="Muzemil S."/>
            <person name="Studholme D.J."/>
        </authorList>
    </citation>
    <scope>NUCLEOTIDE SEQUENCE [LARGE SCALE GENOMIC DNA]</scope>
</reference>
<dbReference type="EMBL" id="AMZH03018734">
    <property type="protein sequence ID" value="RRT41239.1"/>
    <property type="molecule type" value="Genomic_DNA"/>
</dbReference>
<organism evidence="4 5">
    <name type="scientific">Ensete ventricosum</name>
    <name type="common">Abyssinian banana</name>
    <name type="synonym">Musa ensete</name>
    <dbReference type="NCBI Taxonomy" id="4639"/>
    <lineage>
        <taxon>Eukaryota</taxon>
        <taxon>Viridiplantae</taxon>
        <taxon>Streptophyta</taxon>
        <taxon>Embryophyta</taxon>
        <taxon>Tracheophyta</taxon>
        <taxon>Spermatophyta</taxon>
        <taxon>Magnoliopsida</taxon>
        <taxon>Liliopsida</taxon>
        <taxon>Zingiberales</taxon>
        <taxon>Musaceae</taxon>
        <taxon>Ensete</taxon>
    </lineage>
</organism>
<protein>
    <recommendedName>
        <fullName evidence="6">UDP-glycosyltransferases domain-containing protein</fullName>
    </recommendedName>
</protein>
<dbReference type="PANTHER" id="PTHR48046">
    <property type="entry name" value="UDP-GLYCOSYLTRANSFERASE 72E1"/>
    <property type="match status" value="1"/>
</dbReference>
<gene>
    <name evidence="4" type="ORF">B296_00056395</name>
</gene>
<dbReference type="SUPFAM" id="SSF53756">
    <property type="entry name" value="UDP-Glycosyltransferase/glycogen phosphorylase"/>
    <property type="match status" value="1"/>
</dbReference>
<evidence type="ECO:0008006" key="6">
    <source>
        <dbReference type="Google" id="ProtNLM"/>
    </source>
</evidence>
<dbReference type="GO" id="GO:0008194">
    <property type="term" value="F:UDP-glycosyltransferase activity"/>
    <property type="evidence" value="ECO:0007669"/>
    <property type="project" value="InterPro"/>
</dbReference>
<dbReference type="PANTHER" id="PTHR48046:SF1">
    <property type="entry name" value="GLYCOSYLTRANSFERASE-RELATED"/>
    <property type="match status" value="1"/>
</dbReference>
<proteinExistence type="predicted"/>
<dbReference type="Gene3D" id="3.40.50.2000">
    <property type="entry name" value="Glycogen Phosphorylase B"/>
    <property type="match status" value="1"/>
</dbReference>
<accession>A0A426XP11</accession>
<keyword evidence="3" id="KW-0732">Signal</keyword>